<evidence type="ECO:0000256" key="2">
    <source>
        <dbReference type="SAM" id="SignalP"/>
    </source>
</evidence>
<sequence length="276" mass="29088">MRRSALPVRLLLFAALAVAALGGCAPAKPGVPGPADEAKAVYQTFLDAQAKNEPAKAFSLSGSLSFARSGKSGRLNYRFYGNYAAPVRLDLTTPMGGAYAHLREAGGEFTALVPGRDTLFTHADTRAGAAKLGMPLPFTLRELATIVSGRLGELASSRYASAKKVQGGYEYAYTGDPRLSCLTLDFQGKPRHLTGRGVEPWRIDFEDDEATPGYGAPVARRLVLTTPGGATLTLRVKTLAPRPAPYPAADLELPVPPNVAVRPLDAAGDGGLLPEL</sequence>
<evidence type="ECO:0000256" key="1">
    <source>
        <dbReference type="ARBA" id="ARBA00022729"/>
    </source>
</evidence>
<reference evidence="3 4" key="1">
    <citation type="submission" date="2018-02" db="EMBL/GenBank/DDBJ databases">
        <title>Genome sequence of Desulfovibrio carbinolicus DSM 3852.</title>
        <authorList>
            <person name="Wilbanks E."/>
            <person name="Skennerton C.T."/>
            <person name="Orphan V.J."/>
        </authorList>
    </citation>
    <scope>NUCLEOTIDE SEQUENCE [LARGE SCALE GENOMIC DNA]</scope>
    <source>
        <strain evidence="3 4">DSM 3852</strain>
    </source>
</reference>
<organism evidence="3 4">
    <name type="scientific">Solidesulfovibrio carbinolicus</name>
    <dbReference type="NCBI Taxonomy" id="296842"/>
    <lineage>
        <taxon>Bacteria</taxon>
        <taxon>Pseudomonadati</taxon>
        <taxon>Thermodesulfobacteriota</taxon>
        <taxon>Desulfovibrionia</taxon>
        <taxon>Desulfovibrionales</taxon>
        <taxon>Desulfovibrionaceae</taxon>
        <taxon>Solidesulfovibrio</taxon>
    </lineage>
</organism>
<proteinExistence type="predicted"/>
<protein>
    <submittedName>
        <fullName evidence="3">Uncharacterized protein</fullName>
    </submittedName>
</protein>
<accession>A0A4P6HNE9</accession>
<dbReference type="SUPFAM" id="SSF89392">
    <property type="entry name" value="Prokaryotic lipoproteins and lipoprotein localization factors"/>
    <property type="match status" value="1"/>
</dbReference>
<dbReference type="RefSeq" id="WP_129352256.1">
    <property type="nucleotide sequence ID" value="NZ_CP026538.1"/>
</dbReference>
<dbReference type="PROSITE" id="PS51257">
    <property type="entry name" value="PROKAR_LIPOPROTEIN"/>
    <property type="match status" value="1"/>
</dbReference>
<dbReference type="AlphaFoldDB" id="A0A4P6HNE9"/>
<name>A0A4P6HNE9_9BACT</name>
<evidence type="ECO:0000313" key="3">
    <source>
        <dbReference type="EMBL" id="QAZ67560.1"/>
    </source>
</evidence>
<gene>
    <name evidence="3" type="ORF">C3Y92_10105</name>
</gene>
<keyword evidence="1 2" id="KW-0732">Signal</keyword>
<dbReference type="Proteomes" id="UP000293296">
    <property type="component" value="Chromosome"/>
</dbReference>
<feature type="signal peptide" evidence="2">
    <location>
        <begin position="1"/>
        <end position="19"/>
    </location>
</feature>
<keyword evidence="4" id="KW-1185">Reference proteome</keyword>
<dbReference type="KEGG" id="dcb:C3Y92_10105"/>
<dbReference type="InterPro" id="IPR029046">
    <property type="entry name" value="LolA/LolB/LppX"/>
</dbReference>
<dbReference type="Gene3D" id="2.50.20.10">
    <property type="entry name" value="Lipoprotein localisation LolA/LolB/LppX"/>
    <property type="match status" value="1"/>
</dbReference>
<dbReference type="EMBL" id="CP026538">
    <property type="protein sequence ID" value="QAZ67560.1"/>
    <property type="molecule type" value="Genomic_DNA"/>
</dbReference>
<dbReference type="OrthoDB" id="5470164at2"/>
<feature type="chain" id="PRO_5020831765" evidence="2">
    <location>
        <begin position="20"/>
        <end position="276"/>
    </location>
</feature>
<evidence type="ECO:0000313" key="4">
    <source>
        <dbReference type="Proteomes" id="UP000293296"/>
    </source>
</evidence>